<keyword evidence="3" id="KW-1185">Reference proteome</keyword>
<evidence type="ECO:0000313" key="3">
    <source>
        <dbReference type="Proteomes" id="UP000675881"/>
    </source>
</evidence>
<dbReference type="Proteomes" id="UP000675881">
    <property type="component" value="Chromosome 14"/>
</dbReference>
<reference evidence="2" key="1">
    <citation type="submission" date="2021-02" db="EMBL/GenBank/DDBJ databases">
        <authorList>
            <person name="Bekaert M."/>
        </authorList>
    </citation>
    <scope>NUCLEOTIDE SEQUENCE</scope>
    <source>
        <strain evidence="2">IoA-00</strain>
    </source>
</reference>
<name>A0A7R8CKA5_LEPSM</name>
<proteinExistence type="predicted"/>
<feature type="region of interest" description="Disordered" evidence="1">
    <location>
        <begin position="51"/>
        <end position="77"/>
    </location>
</feature>
<evidence type="ECO:0000256" key="1">
    <source>
        <dbReference type="SAM" id="MobiDB-lite"/>
    </source>
</evidence>
<gene>
    <name evidence="2" type="ORF">LSAA_5679</name>
</gene>
<sequence>MVTVAFVEHSKQLGVSRTIVYAVSKSKTLEKKKGSVKKVKLNPEELKKTAKVNPLMSRDNGVSYQTNQRENQKNGWEESFESVEATFDTKNEITPSPLLKDSFELF</sequence>
<organism evidence="2 3">
    <name type="scientific">Lepeophtheirus salmonis</name>
    <name type="common">Salmon louse</name>
    <name type="synonym">Caligus salmonis</name>
    <dbReference type="NCBI Taxonomy" id="72036"/>
    <lineage>
        <taxon>Eukaryota</taxon>
        <taxon>Metazoa</taxon>
        <taxon>Ecdysozoa</taxon>
        <taxon>Arthropoda</taxon>
        <taxon>Crustacea</taxon>
        <taxon>Multicrustacea</taxon>
        <taxon>Hexanauplia</taxon>
        <taxon>Copepoda</taxon>
        <taxon>Siphonostomatoida</taxon>
        <taxon>Caligidae</taxon>
        <taxon>Lepeophtheirus</taxon>
    </lineage>
</organism>
<dbReference type="EMBL" id="HG994593">
    <property type="protein sequence ID" value="CAF2847914.1"/>
    <property type="molecule type" value="Genomic_DNA"/>
</dbReference>
<protein>
    <submittedName>
        <fullName evidence="2">(salmon louse) hypothetical protein</fullName>
    </submittedName>
</protein>
<evidence type="ECO:0000313" key="2">
    <source>
        <dbReference type="EMBL" id="CAF2847914.1"/>
    </source>
</evidence>
<feature type="compositionally biased region" description="Polar residues" evidence="1">
    <location>
        <begin position="60"/>
        <end position="69"/>
    </location>
</feature>
<accession>A0A7R8CKA5</accession>
<dbReference type="AlphaFoldDB" id="A0A7R8CKA5"/>